<sequence>MEFAACWSCRGTADPLAHLHTPMTSTEPRRLMMWQPVQIMRIVHGILTHEAMEEERNIGMFEKLATKMAKKTNCFFCDKKEESSKYTSSSQQ</sequence>
<gene>
    <name evidence="1" type="ORF">EGR_11284</name>
</gene>
<proteinExistence type="predicted"/>
<evidence type="ECO:0000313" key="1">
    <source>
        <dbReference type="EMBL" id="EUB53865.1"/>
    </source>
</evidence>
<dbReference type="EMBL" id="APAU02000715">
    <property type="protein sequence ID" value="EUB53865.1"/>
    <property type="molecule type" value="Genomic_DNA"/>
</dbReference>
<evidence type="ECO:0000313" key="2">
    <source>
        <dbReference type="Proteomes" id="UP000019149"/>
    </source>
</evidence>
<dbReference type="RefSeq" id="XP_024345061.1">
    <property type="nucleotide sequence ID" value="XM_024500525.1"/>
</dbReference>
<name>W6TYJ4_ECHGR</name>
<reference evidence="1 2" key="1">
    <citation type="journal article" date="2013" name="Nat. Genet.">
        <title>The genome of the hydatid tapeworm Echinococcus granulosus.</title>
        <authorList>
            <person name="Zheng H."/>
            <person name="Zhang W."/>
            <person name="Zhang L."/>
            <person name="Zhang Z."/>
            <person name="Li J."/>
            <person name="Lu G."/>
            <person name="Zhu Y."/>
            <person name="Wang Y."/>
            <person name="Huang Y."/>
            <person name="Liu J."/>
            <person name="Kang H."/>
            <person name="Chen J."/>
            <person name="Wang L."/>
            <person name="Chen A."/>
            <person name="Yu S."/>
            <person name="Gao Z."/>
            <person name="Jin L."/>
            <person name="Gu W."/>
            <person name="Wang Z."/>
            <person name="Zhao L."/>
            <person name="Shi B."/>
            <person name="Wen H."/>
            <person name="Lin R."/>
            <person name="Jones M.K."/>
            <person name="Brejova B."/>
            <person name="Vinar T."/>
            <person name="Zhao G."/>
            <person name="McManus D.P."/>
            <person name="Chen Z."/>
            <person name="Zhou Y."/>
            <person name="Wang S."/>
        </authorList>
    </citation>
    <scope>NUCLEOTIDE SEQUENCE [LARGE SCALE GENOMIC DNA]</scope>
</reference>
<dbReference type="KEGG" id="egl:EGR_11284"/>
<dbReference type="AlphaFoldDB" id="W6TYJ4"/>
<dbReference type="CTD" id="36346991"/>
<dbReference type="Proteomes" id="UP000019149">
    <property type="component" value="Unassembled WGS sequence"/>
</dbReference>
<organism evidence="1 2">
    <name type="scientific">Echinococcus granulosus</name>
    <name type="common">Hydatid tapeworm</name>
    <dbReference type="NCBI Taxonomy" id="6210"/>
    <lineage>
        <taxon>Eukaryota</taxon>
        <taxon>Metazoa</taxon>
        <taxon>Spiralia</taxon>
        <taxon>Lophotrochozoa</taxon>
        <taxon>Platyhelminthes</taxon>
        <taxon>Cestoda</taxon>
        <taxon>Eucestoda</taxon>
        <taxon>Cyclophyllidea</taxon>
        <taxon>Taeniidae</taxon>
        <taxon>Echinococcus</taxon>
        <taxon>Echinococcus granulosus group</taxon>
    </lineage>
</organism>
<keyword evidence="2" id="KW-1185">Reference proteome</keyword>
<protein>
    <submittedName>
        <fullName evidence="1">Uncharacterized protein</fullName>
    </submittedName>
</protein>
<accession>W6TYJ4</accession>
<comment type="caution">
    <text evidence="1">The sequence shown here is derived from an EMBL/GenBank/DDBJ whole genome shotgun (WGS) entry which is preliminary data.</text>
</comment>
<dbReference type="GeneID" id="36346991"/>